<dbReference type="Proteomes" id="UP000015104">
    <property type="component" value="Unassembled WGS sequence"/>
</dbReference>
<dbReference type="FunFam" id="2.10.25.10:FF:000135">
    <property type="entry name" value="Laminin subunit beta 4"/>
    <property type="match status" value="1"/>
</dbReference>
<feature type="domain" description="Laminin EGF-like" evidence="17">
    <location>
        <begin position="1403"/>
        <end position="1449"/>
    </location>
</feature>
<feature type="disulfide bond" evidence="13">
    <location>
        <begin position="545"/>
        <end position="557"/>
    </location>
</feature>
<dbReference type="SMART" id="SM00181">
    <property type="entry name" value="EGF"/>
    <property type="match status" value="11"/>
</dbReference>
<dbReference type="InterPro" id="IPR000034">
    <property type="entry name" value="Laminin_IV"/>
</dbReference>
<dbReference type="Gene3D" id="2.60.120.260">
    <property type="entry name" value="Galactose-binding domain-like"/>
    <property type="match status" value="1"/>
</dbReference>
<dbReference type="FunFam" id="2.10.25.10:FF:000051">
    <property type="entry name" value="Laminin subunit alpha 4"/>
    <property type="match status" value="1"/>
</dbReference>
<evidence type="ECO:0000256" key="6">
    <source>
        <dbReference type="ARBA" id="ARBA00022869"/>
    </source>
</evidence>
<dbReference type="SMART" id="SM00136">
    <property type="entry name" value="LamNT"/>
    <property type="match status" value="1"/>
</dbReference>
<evidence type="ECO:0000256" key="9">
    <source>
        <dbReference type="ARBA" id="ARBA00023180"/>
    </source>
</evidence>
<feature type="coiled-coil region" evidence="14">
    <location>
        <begin position="2497"/>
        <end position="2527"/>
    </location>
</feature>
<feature type="domain" description="Laminin G" evidence="16">
    <location>
        <begin position="2795"/>
        <end position="2962"/>
    </location>
</feature>
<keyword evidence="8 13" id="KW-1015">Disulfide bond</keyword>
<dbReference type="InterPro" id="IPR002049">
    <property type="entry name" value="LE_dom"/>
</dbReference>
<keyword evidence="15" id="KW-1133">Transmembrane helix</keyword>
<feature type="disulfide bond" evidence="13">
    <location>
        <begin position="566"/>
        <end position="575"/>
    </location>
</feature>
<dbReference type="SMART" id="SM00281">
    <property type="entry name" value="LamB"/>
    <property type="match status" value="1"/>
</dbReference>
<keyword evidence="15" id="KW-0472">Membrane</keyword>
<feature type="disulfide bond" evidence="13">
    <location>
        <begin position="591"/>
        <end position="603"/>
    </location>
</feature>
<feature type="disulfide bond" evidence="13">
    <location>
        <begin position="453"/>
        <end position="465"/>
    </location>
</feature>
<dbReference type="PROSITE" id="PS50025">
    <property type="entry name" value="LAM_G_DOMAIN"/>
    <property type="match status" value="5"/>
</dbReference>
<evidence type="ECO:0000259" key="16">
    <source>
        <dbReference type="PROSITE" id="PS50025"/>
    </source>
</evidence>
<feature type="disulfide bond" evidence="13">
    <location>
        <begin position="474"/>
        <end position="483"/>
    </location>
</feature>
<feature type="domain" description="Laminin IV type A" evidence="18">
    <location>
        <begin position="1571"/>
        <end position="1769"/>
    </location>
</feature>
<evidence type="ECO:0008006" key="22">
    <source>
        <dbReference type="Google" id="ProtNLM"/>
    </source>
</evidence>
<feature type="transmembrane region" description="Helical" evidence="15">
    <location>
        <begin position="21"/>
        <end position="38"/>
    </location>
</feature>
<keyword evidence="5" id="KW-0677">Repeat</keyword>
<comment type="subcellular location">
    <subcellularLocation>
        <location evidence="1">Secreted</location>
        <location evidence="1">Extracellular space</location>
        <location evidence="1">Extracellular matrix</location>
        <location evidence="1">Basement membrane</location>
    </subcellularLocation>
</comment>
<dbReference type="PROSITE" id="PS50027">
    <property type="entry name" value="EGF_LAM_2"/>
    <property type="match status" value="14"/>
</dbReference>
<evidence type="ECO:0000256" key="1">
    <source>
        <dbReference type="ARBA" id="ARBA00004302"/>
    </source>
</evidence>
<feature type="domain" description="Laminin G" evidence="16">
    <location>
        <begin position="3398"/>
        <end position="3587"/>
    </location>
</feature>
<dbReference type="PANTHER" id="PTHR10574">
    <property type="entry name" value="NETRIN/LAMININ-RELATED"/>
    <property type="match status" value="1"/>
</dbReference>
<keyword evidence="9" id="KW-0325">Glycoprotein</keyword>
<dbReference type="FunFam" id="2.10.25.10:FF:000069">
    <property type="entry name" value="Laminin subunit alpha 1"/>
    <property type="match status" value="1"/>
</dbReference>
<dbReference type="FunFam" id="2.10.25.10:FF:000011">
    <property type="entry name" value="Cadherin EGF LAG seven-pass G-type receptor"/>
    <property type="match status" value="2"/>
</dbReference>
<feature type="disulfide bond" evidence="13">
    <location>
        <begin position="705"/>
        <end position="714"/>
    </location>
</feature>
<dbReference type="eggNOG" id="KOG1836">
    <property type="taxonomic scope" value="Eukaryota"/>
</dbReference>
<dbReference type="InterPro" id="IPR050440">
    <property type="entry name" value="Laminin/Netrin_ECM"/>
</dbReference>
<comment type="subunit">
    <text evidence="11">Laminin is a complex glycoprotein, consisting of three different polypeptide chains (alpha, beta, gamma), which are bound to each other by disulfide bonds into a cross-shaped molecule comprising one long and three short arms with globules at each end.</text>
</comment>
<dbReference type="InterPro" id="IPR008211">
    <property type="entry name" value="Laminin_N"/>
</dbReference>
<feature type="domain" description="Laminin N-terminal" evidence="19">
    <location>
        <begin position="40"/>
        <end position="277"/>
    </location>
</feature>
<dbReference type="CDD" id="cd00055">
    <property type="entry name" value="EGF_Lam"/>
    <property type="match status" value="21"/>
</dbReference>
<feature type="disulfide bond" evidence="13">
    <location>
        <begin position="302"/>
        <end position="311"/>
    </location>
</feature>
<dbReference type="FunFam" id="2.10.25.10:FF:000189">
    <property type="entry name" value="Laminin subunit alpha 2"/>
    <property type="match status" value="1"/>
</dbReference>
<feature type="disulfide bond" evidence="13">
    <location>
        <begin position="1473"/>
        <end position="1482"/>
    </location>
</feature>
<feature type="disulfide bond" evidence="13">
    <location>
        <begin position="520"/>
        <end position="529"/>
    </location>
</feature>
<dbReference type="Pfam" id="PF24973">
    <property type="entry name" value="EGF_LMN_ATRN"/>
    <property type="match status" value="2"/>
</dbReference>
<dbReference type="GO" id="GO:0005604">
    <property type="term" value="C:basement membrane"/>
    <property type="evidence" value="ECO:0007669"/>
    <property type="project" value="UniProtKB-SubCell"/>
</dbReference>
<dbReference type="PROSITE" id="PS51117">
    <property type="entry name" value="LAMININ_NTER"/>
    <property type="match status" value="1"/>
</dbReference>
<dbReference type="EnsemblMetazoa" id="tetur27g01500.1">
    <property type="protein sequence ID" value="tetur27g01500.1"/>
    <property type="gene ID" value="tetur27g01500"/>
</dbReference>
<evidence type="ECO:0000313" key="21">
    <source>
        <dbReference type="Proteomes" id="UP000015104"/>
    </source>
</evidence>
<dbReference type="Pfam" id="PF00054">
    <property type="entry name" value="Laminin_G_1"/>
    <property type="match status" value="2"/>
</dbReference>
<dbReference type="Pfam" id="PF02210">
    <property type="entry name" value="Laminin_G_2"/>
    <property type="match status" value="3"/>
</dbReference>
<sequence length="3590" mass="396225">MFKALADCVHTLTMDIIKMGSCQWIFGCLVLICAFIQLTDQEVLNPPYFNIAEGRKIQATETCGEKVENVDFNQDRLVLQGQACDYCDPNDPKKSHPAEYAIDGSPKWWQSPPLSRGPDASRVNLTIDLGQEFHVAYVYITMANSPRPGVWVLERSTDKGSTFKPWMYFADSREECIKQFGEESVQPLVRDDQVICETKYSKLIPLENGEMVISLLTNRPNGDNFTSSEVLQEFTKATNVRLRFIRPQTTFGHLWNVDQTVTRRYFYSIREINLGGRCVCNGHAETCDVINQTQPDKLYCACQHNTAGAQCERCKPPYVQKRWRPATSSNPFECEECNCNNHSKQCEFDFDVERNKESMDIHGKYEGGGRCIACDHNTMGVNCHECKFGYYRPEGRALNATNVCVKCSCSKTSQTGGCNVGTGICQCRDNFTNAPACDRCAYGYYNEPDCPRCPCYRNGTLGDICDPENGQCVCKDPYSGSDCSSCAAAYWGFPECQRCNCDQSGSVSPNCNSTDGQCTCLKQFSGRQCNSCSIGFFGYPDCQACNCNPLGTTEDICDQSNGVCKCRPGFGGERCDECEPGFFGFPDCKPCACDSIGSLNQTCNKDGKCLCASHYGGSKCNQCSPGFFDFPKCEPCGCDPAGSYGTTCQNGICQCRENFEGIKCNKCKKNYYNYPTCESCSCNPAGVAPNFPGCSEIMSGKLCECKERVTGRYCDTCAPHYKNLRASNPAGCEPCRCNRAGSINGLDYCDGESGQCVCKESVSGLACDRCSYGSYALSVGNYLGCVPCDCDVGGSWRGVCDQRTGSCQCKFRIEGRRCDRPQKAHYFYTTYQYLYELEDGRGEYHNVRYDYNETIFPGFSWKGYVNFPDLQKKVIIDFVIIRSSFYRVIFNYHNPGTEPIVGNLTLSNENEPPQHIKLVFPPTTKPKRYLVPMDKASPLYLFAAQRPWKAILTGEEPLLVDYIVFLPQAYFEATILRENVTAACTISTANYQLCRHYGYTKFPATAVTYPKDATYNNLLQDTKDSFLIDATLLSDQDREHIFDLEIEKSQKYVLILNYVYRVTNPPPKGQVAKLTVEVNTLNGTVNIPFQVPMCQYTFSCRHIVLNEKAAPVEFHLESGSPSVSVKLNNEIGEATFGILGLVFLPKNDWHIDHVKPSLICVMRNLTCLDMSFDANTDATKIPFGLQGKVVPASNGSPETQDRNVDLVGTAPRTQNYQLIVHYYQPDHPSFDIELTFQRTPTSPSEQATLSIAHCPSKSGCRSIVKFKKPLGVLEEGKEFTLILIPPKDRGVTLDYLLLTAEKSFSSNQLDLPVVDRSTEFLRNCVQDAFYIDDSSTEFCKQALFTLTTGHNNGGAFCGCNITGSKGYTCNPLGGQCDCKPNVIGRECKACRSEYFGFPDCKPCNCKAKNAAYCEPVTGECVCPKNVVGDNCDRCAPLTFGYDSRMGCEECNCHSIGVKDGNLQCDLQTGICDCKEKYDGRACDLCKPGYFDFPTCRVCACHAEGTTSDICDRKSGTCYCKENTLRPNCDVCRRGTYNLEKNNPQGCTKCFCFGTTENCRSSEMRIAPVKVDNYSNWTAVGISFSESGMRFSSIDTESSSTEAEFKMKPVAFTRGDQSDVQPSSDARSNIYFKLPKEFLGNRITSYGGFIQYVVNELPSGSSSVDTPITPDIILTGRNDSISLTRDEQPESAGNSQKIEIELLETKFVHLLDSTPVSRAQFMTLLVDLQSVYIRASYFSPVEFVSITNFTFDSVSNEASPDAPLALRVEQCICPPNYRGSSCEECASGYYRVPTGPYLGSCIPCECNGHSNECDPLTGKCFNCQHETTGDHCELCKSGYYGNATIGKPDDCLMCPCPLPNNFADSCEIRTNARLQAEWNCNCKPGYSGQLCEFCAAGHFGYPMLAGNYCQPCNCNGNTDPTDPGSCDLYSGECTKCLNYTAGKSCEYCADGYYGDAIELKDCRPCECDETGTAVCDRYSGKCECHPNVVGKFIDLCKSNINVCNQQTGKCECLPGVVGEKCCLECGECQHALLNDTDALENDIMPIVNEFSNSSSGIHAKKAFLTLNNTVTEFNKQLAQIIEGSKTIDLTPLETEMTKITNASDNLPAWQDRLSRLAAGVVIKVDETKENATLIRRLIKKVKSDVQLLFEQLDNVDYKYNTQADEESIKFMITKAEENKNAVERFGAFTNALKTVANETESTMVVLDRVEDYIAPYVNEKATLNESESRLDQLETILTDANEKIVSAMTIALDVQRGLNRSREAVKEAIVPRSSSLKNLDSAISANLKEAKTRIDSSEPIMKEASGSFDSLVEISNRINGKKDSLEKLNPEDVQETELLEIVKKAGQHASSLNRTATDLDFIFMEAIRQGDLNRTMRAATAYEVIENSIESAEKSMNNVISRTAEKPWEGIRDKISATRSASTGNRTEASALRANILNNGATRLSQFNETIRSRGIESGSQGEQLKKIDEDLASIEISTTPDSSREVMEIAEASIFQANKVSERVDKLIDEINSLSNATKQLTEAERKAFIDIHESTSMTSLYGERGIGQKIRDAMERVTKMVNSLNSSKNELKKLKDSVVKARDMANRIDVAMRLGIGSFGELRKPENLDSSGSYNKLSLNFASIYPDGLLAFVGNARRTDSRQARQTTQIRETTDDYMALMLSDGKVRVVLDLGSGPQSLETEAKVNDGHWVNLIVERIGKTLKITVNKDEKEIVTHGHIDGFSSVLDLNNERSRIFIGLIPNNYVVPDTIKVNGFNGSLAYITLGDMPLGLLNFQRAYFISGDSLPNQPQVKGVHFNGRGWASTQIETEKLSQITNIVLTIKTYARSGLIMLLSGQSDYLAIQLDDGKPKAIIDLGSGYVSITHTDKVNDGLEHTISFSRKFKDITLGVSGGEIMSAETSGSQATFELDPTLYIGGHPDKHNLPEVTDIPYEGCFNELSIEAKLIELGNSTMMPGVTVGCLDSGVREAVFEPNSPGYIAMPLSIEIVESVQISFKFRTNVSNGLLFFAANPDKPEDSFLAIYISDGTLALTAHPGRTIKSSGLRYDDNEWHYVMATKNAYQLRMDIDDRTEINFDLIEPVNLNIPSGTFYLGGAPENFISTLTSNGIADKFIGCLGDAVVHDKFQDLRKASKVTGATLVTCKVISDGKPREIVMPVVTDAPTTTTALTPITPETPSVCALPFKSIDTSMTVASDGRRFGTSYYSRVELKIGSDIIGSFVTESTVTLEFRSTPALSFNSAEPLSGILFFLADAQYVDLFVLYMKQGKLHFAWNAGSGLATIRGGALDWNMDDGKWHKVTFGVKMKQGKLAHENGQFVTGTSPGSSQNLNIISPAYIGGLPPNAADRIRVLLQNVTSSFPGCIRNVVIGKTKFNLEDSEASNGHKFINTPTCSDKLERGTFFTGQNSYLSCYDRFKVGSNVVISFMVKPRNVSSLLLASFGQPDEKNRITDYLIAKLVDGVIIVTVDNGEGAKDSEIKMRGDYASICNGDWHTIKITKLQNAHFVTVDDESNVAVFTPGGVNVADTLTPLYLGDVPDNYRRIFPDLPPPYIGCIKDIEISRPMSQANSLRTDTFVDCENSGATVELCPTI</sequence>
<feature type="disulfide bond" evidence="13">
    <location>
        <begin position="1357"/>
        <end position="1369"/>
    </location>
</feature>
<feature type="disulfide bond" evidence="13">
    <location>
        <begin position="501"/>
        <end position="518"/>
    </location>
</feature>
<feature type="coiled-coil region" evidence="14">
    <location>
        <begin position="2215"/>
        <end position="2242"/>
    </location>
</feature>
<feature type="disulfide bond" evidence="12">
    <location>
        <begin position="3116"/>
        <end position="3143"/>
    </location>
</feature>
<feature type="domain" description="Laminin EGF-like" evidence="17">
    <location>
        <begin position="1498"/>
        <end position="1548"/>
    </location>
</feature>
<evidence type="ECO:0000256" key="15">
    <source>
        <dbReference type="SAM" id="Phobius"/>
    </source>
</evidence>
<evidence type="ECO:0000259" key="17">
    <source>
        <dbReference type="PROSITE" id="PS50027"/>
    </source>
</evidence>
<feature type="domain" description="Laminin EGF-like" evidence="17">
    <location>
        <begin position="278"/>
        <end position="336"/>
    </location>
</feature>
<feature type="disulfide bond" evidence="13">
    <location>
        <begin position="611"/>
        <end position="620"/>
    </location>
</feature>
<dbReference type="SUPFAM" id="SSF57196">
    <property type="entry name" value="EGF/Laminin"/>
    <property type="match status" value="17"/>
</dbReference>
<feature type="coiled-coil region" evidence="14">
    <location>
        <begin position="2555"/>
        <end position="2585"/>
    </location>
</feature>
<feature type="domain" description="Laminin G" evidence="16">
    <location>
        <begin position="3197"/>
        <end position="3392"/>
    </location>
</feature>
<dbReference type="EMBL" id="CAEY01000715">
    <property type="status" value="NOT_ANNOTATED_CDS"/>
    <property type="molecule type" value="Genomic_DNA"/>
</dbReference>
<dbReference type="PANTHER" id="PTHR10574:SF406">
    <property type="entry name" value="LAMININ SUBUNIT ALPHA 5"/>
    <property type="match status" value="1"/>
</dbReference>
<feature type="disulfide bond" evidence="13">
    <location>
        <begin position="1519"/>
        <end position="1528"/>
    </location>
</feature>
<feature type="domain" description="Laminin EGF-like" evidence="17">
    <location>
        <begin position="1803"/>
        <end position="1852"/>
    </location>
</feature>
<reference evidence="20" key="2">
    <citation type="submission" date="2015-06" db="UniProtKB">
        <authorList>
            <consortium name="EnsemblMetazoa"/>
        </authorList>
    </citation>
    <scope>IDENTIFICATION</scope>
</reference>
<evidence type="ECO:0000256" key="11">
    <source>
        <dbReference type="ARBA" id="ARBA00065619"/>
    </source>
</evidence>
<dbReference type="Pfam" id="PF00055">
    <property type="entry name" value="Laminin_N"/>
    <property type="match status" value="1"/>
</dbReference>
<feature type="disulfide bond" evidence="13">
    <location>
        <begin position="547"/>
        <end position="564"/>
    </location>
</feature>
<feature type="domain" description="Laminin EGF-like" evidence="17">
    <location>
        <begin position="453"/>
        <end position="498"/>
    </location>
</feature>
<dbReference type="Gene3D" id="2.60.120.200">
    <property type="match status" value="5"/>
</dbReference>
<dbReference type="GO" id="GO:0009887">
    <property type="term" value="P:animal organ morphogenesis"/>
    <property type="evidence" value="ECO:0007669"/>
    <property type="project" value="TreeGrafter"/>
</dbReference>
<dbReference type="Gene3D" id="2.10.25.10">
    <property type="entry name" value="Laminin"/>
    <property type="match status" value="17"/>
</dbReference>
<dbReference type="GO" id="GO:0048468">
    <property type="term" value="P:cell development"/>
    <property type="evidence" value="ECO:0007669"/>
    <property type="project" value="UniProtKB-ARBA"/>
</dbReference>
<name>T1KYQ3_TETUR</name>
<keyword evidence="15" id="KW-0812">Transmembrane</keyword>
<dbReference type="HOGENOM" id="CLU_244476_0_0_1"/>
<feature type="domain" description="Laminin EGF-like" evidence="17">
    <location>
        <begin position="1450"/>
        <end position="1497"/>
    </location>
</feature>
<dbReference type="FunFam" id="2.10.25.10:FF:000090">
    <property type="entry name" value="laminin subunit alpha"/>
    <property type="match status" value="1"/>
</dbReference>
<dbReference type="InterPro" id="IPR000742">
    <property type="entry name" value="EGF"/>
</dbReference>
<feature type="domain" description="Laminin EGF-like" evidence="17">
    <location>
        <begin position="680"/>
        <end position="734"/>
    </location>
</feature>
<organism evidence="20 21">
    <name type="scientific">Tetranychus urticae</name>
    <name type="common">Two-spotted spider mite</name>
    <dbReference type="NCBI Taxonomy" id="32264"/>
    <lineage>
        <taxon>Eukaryota</taxon>
        <taxon>Metazoa</taxon>
        <taxon>Ecdysozoa</taxon>
        <taxon>Arthropoda</taxon>
        <taxon>Chelicerata</taxon>
        <taxon>Arachnida</taxon>
        <taxon>Acari</taxon>
        <taxon>Acariformes</taxon>
        <taxon>Trombidiformes</taxon>
        <taxon>Prostigmata</taxon>
        <taxon>Eleutherengona</taxon>
        <taxon>Raphignathae</taxon>
        <taxon>Tetranychoidea</taxon>
        <taxon>Tetranychidae</taxon>
        <taxon>Tetranychus</taxon>
    </lineage>
</organism>
<dbReference type="SMART" id="SM00282">
    <property type="entry name" value="LamG"/>
    <property type="match status" value="5"/>
</dbReference>
<feature type="disulfide bond" evidence="13">
    <location>
        <begin position="1947"/>
        <end position="1961"/>
    </location>
</feature>
<evidence type="ECO:0000256" key="8">
    <source>
        <dbReference type="ARBA" id="ARBA00023157"/>
    </source>
</evidence>
<dbReference type="InterPro" id="IPR001791">
    <property type="entry name" value="Laminin_G"/>
</dbReference>
<feature type="disulfide bond" evidence="13">
    <location>
        <begin position="1422"/>
        <end position="1431"/>
    </location>
</feature>
<evidence type="ECO:0000259" key="18">
    <source>
        <dbReference type="PROSITE" id="PS51115"/>
    </source>
</evidence>
<evidence type="ECO:0000256" key="4">
    <source>
        <dbReference type="ARBA" id="ARBA00022729"/>
    </source>
</evidence>
<feature type="disulfide bond" evidence="13">
    <location>
        <begin position="1822"/>
        <end position="1831"/>
    </location>
</feature>
<keyword evidence="21" id="KW-1185">Reference proteome</keyword>
<feature type="domain" description="Laminin EGF-like" evidence="17">
    <location>
        <begin position="499"/>
        <end position="544"/>
    </location>
</feature>
<evidence type="ECO:0000256" key="3">
    <source>
        <dbReference type="ARBA" id="ARBA00022530"/>
    </source>
</evidence>
<feature type="domain" description="Laminin EGF-like" evidence="17">
    <location>
        <begin position="1357"/>
        <end position="1402"/>
    </location>
</feature>
<keyword evidence="2" id="KW-0964">Secreted</keyword>
<evidence type="ECO:0000259" key="19">
    <source>
        <dbReference type="PROSITE" id="PS51117"/>
    </source>
</evidence>
<keyword evidence="7 14" id="KW-0175">Coiled coil</keyword>
<feature type="disulfide bond" evidence="13">
    <location>
        <begin position="1498"/>
        <end position="1510"/>
    </location>
</feature>
<dbReference type="FunFam" id="2.10.25.10:FF:000407">
    <property type="entry name" value="Laminin subunit alpha-3"/>
    <property type="match status" value="1"/>
</dbReference>
<feature type="disulfide bond" evidence="13">
    <location>
        <begin position="1500"/>
        <end position="1517"/>
    </location>
</feature>
<dbReference type="PRINTS" id="PR00011">
    <property type="entry name" value="EGFLAMININ"/>
</dbReference>
<feature type="domain" description="Laminin EGF-like" evidence="17">
    <location>
        <begin position="1911"/>
        <end position="1963"/>
    </location>
</feature>
<feature type="domain" description="Laminin EGF-like" evidence="17">
    <location>
        <begin position="636"/>
        <end position="679"/>
    </location>
</feature>
<dbReference type="SUPFAM" id="SSF49899">
    <property type="entry name" value="Concanavalin A-like lectins/glucanases"/>
    <property type="match status" value="5"/>
</dbReference>
<dbReference type="FunFam" id="2.10.25.10:FF:000106">
    <property type="entry name" value="Heparan sulfate proteoglycan 2"/>
    <property type="match status" value="1"/>
</dbReference>
<dbReference type="InterPro" id="IPR013320">
    <property type="entry name" value="ConA-like_dom_sf"/>
</dbReference>
<dbReference type="FunFam" id="2.10.25.10:FF:000082">
    <property type="entry name" value="Laminin subunit alpha 1"/>
    <property type="match status" value="2"/>
</dbReference>
<evidence type="ECO:0000256" key="2">
    <source>
        <dbReference type="ARBA" id="ARBA00022525"/>
    </source>
</evidence>
<evidence type="ECO:0000256" key="7">
    <source>
        <dbReference type="ARBA" id="ARBA00023054"/>
    </source>
</evidence>
<dbReference type="Pfam" id="PF00052">
    <property type="entry name" value="Laminin_B"/>
    <property type="match status" value="1"/>
</dbReference>
<dbReference type="PROSITE" id="PS51115">
    <property type="entry name" value="LAMININ_IVA"/>
    <property type="match status" value="1"/>
</dbReference>
<evidence type="ECO:0000313" key="20">
    <source>
        <dbReference type="EnsemblMetazoa" id="tetur27g01500.1"/>
    </source>
</evidence>
<feature type="domain" description="Laminin EGF-like" evidence="17">
    <location>
        <begin position="545"/>
        <end position="590"/>
    </location>
</feature>
<keyword evidence="6" id="KW-0084">Basement membrane</keyword>
<accession>T1KYQ3</accession>
<feature type="domain" description="Laminin EGF-like" evidence="17">
    <location>
        <begin position="591"/>
        <end position="635"/>
    </location>
</feature>
<dbReference type="InterPro" id="IPR056863">
    <property type="entry name" value="LMN_ATRN_NET-like_EGF"/>
</dbReference>
<feature type="domain" description="Laminin G" evidence="16">
    <location>
        <begin position="2592"/>
        <end position="2786"/>
    </location>
</feature>
<evidence type="ECO:0000256" key="13">
    <source>
        <dbReference type="PROSITE-ProRule" id="PRU00460"/>
    </source>
</evidence>
<dbReference type="GO" id="GO:0048731">
    <property type="term" value="P:system development"/>
    <property type="evidence" value="ECO:0007669"/>
    <property type="project" value="UniProtKB-ARBA"/>
</dbReference>
<dbReference type="GO" id="GO:0009888">
    <property type="term" value="P:tissue development"/>
    <property type="evidence" value="ECO:0007669"/>
    <property type="project" value="TreeGrafter"/>
</dbReference>
<dbReference type="EMBL" id="CAEY01000714">
    <property type="status" value="NOT_ANNOTATED_CDS"/>
    <property type="molecule type" value="Genomic_DNA"/>
</dbReference>
<dbReference type="SMART" id="SM00180">
    <property type="entry name" value="EGF_Lam"/>
    <property type="match status" value="20"/>
</dbReference>
<keyword evidence="4" id="KW-0732">Signal</keyword>
<feature type="disulfide bond" evidence="13">
    <location>
        <begin position="1378"/>
        <end position="1387"/>
    </location>
</feature>
<feature type="domain" description="Laminin EGF-like" evidence="17">
    <location>
        <begin position="735"/>
        <end position="787"/>
    </location>
</feature>
<feature type="disulfide bond" evidence="13">
    <location>
        <begin position="1359"/>
        <end position="1376"/>
    </location>
</feature>
<feature type="disulfide bond" evidence="13">
    <location>
        <begin position="758"/>
        <end position="767"/>
    </location>
</feature>
<dbReference type="FunFam" id="2.60.120.260:FF:000092">
    <property type="entry name" value="Laminin subunit alpha-3"/>
    <property type="match status" value="1"/>
</dbReference>
<evidence type="ECO:0000256" key="10">
    <source>
        <dbReference type="ARBA" id="ARBA00023292"/>
    </source>
</evidence>
<keyword evidence="10 13" id="KW-0424">Laminin EGF-like domain</keyword>
<reference evidence="21" key="1">
    <citation type="submission" date="2011-08" db="EMBL/GenBank/DDBJ databases">
        <authorList>
            <person name="Rombauts S."/>
        </authorList>
    </citation>
    <scope>NUCLEOTIDE SEQUENCE</scope>
    <source>
        <strain evidence="21">London</strain>
    </source>
</reference>
<keyword evidence="3" id="KW-0272">Extracellular matrix</keyword>
<evidence type="ECO:0000256" key="14">
    <source>
        <dbReference type="SAM" id="Coils"/>
    </source>
</evidence>
<evidence type="ECO:0000256" key="12">
    <source>
        <dbReference type="PROSITE-ProRule" id="PRU00122"/>
    </source>
</evidence>
<evidence type="ECO:0000256" key="5">
    <source>
        <dbReference type="ARBA" id="ARBA00022737"/>
    </source>
</evidence>
<dbReference type="PROSITE" id="PS01248">
    <property type="entry name" value="EGF_LAM_1"/>
    <property type="match status" value="6"/>
</dbReference>
<feature type="domain" description="Laminin G" evidence="16">
    <location>
        <begin position="2969"/>
        <end position="3143"/>
    </location>
</feature>
<dbReference type="CDD" id="cd00110">
    <property type="entry name" value="LamG"/>
    <property type="match status" value="5"/>
</dbReference>
<dbReference type="Pfam" id="PF00053">
    <property type="entry name" value="EGF_laminin"/>
    <property type="match status" value="17"/>
</dbReference>
<feature type="disulfide bond" evidence="13">
    <location>
        <begin position="636"/>
        <end position="648"/>
    </location>
</feature>
<proteinExistence type="predicted"/>
<protein>
    <recommendedName>
        <fullName evidence="22">Laminin subunit alpha</fullName>
    </recommendedName>
</protein>
<feature type="disulfide bond" evidence="13">
    <location>
        <begin position="655"/>
        <end position="664"/>
    </location>
</feature>
<dbReference type="FunFam" id="2.10.25.10:FF:000388">
    <property type="entry name" value="Laminin subunit alpha"/>
    <property type="match status" value="1"/>
</dbReference>
<feature type="disulfide bond" evidence="13">
    <location>
        <begin position="499"/>
        <end position="511"/>
    </location>
</feature>
<dbReference type="GO" id="GO:0007155">
    <property type="term" value="P:cell adhesion"/>
    <property type="evidence" value="ECO:0007669"/>
    <property type="project" value="UniProtKB-ARBA"/>
</dbReference>
<dbReference type="STRING" id="32264.T1KYQ3"/>
<comment type="caution">
    <text evidence="13">Lacks conserved residue(s) required for the propagation of feature annotation.</text>
</comment>
<feature type="disulfide bond" evidence="13">
    <location>
        <begin position="1935"/>
        <end position="1944"/>
    </location>
</feature>
<feature type="disulfide bond" evidence="13">
    <location>
        <begin position="455"/>
        <end position="472"/>
    </location>
</feature>